<evidence type="ECO:0000259" key="9">
    <source>
        <dbReference type="Pfam" id="PF12704"/>
    </source>
</evidence>
<evidence type="ECO:0000313" key="10">
    <source>
        <dbReference type="EMBL" id="HDN84861.1"/>
    </source>
</evidence>
<evidence type="ECO:0000256" key="1">
    <source>
        <dbReference type="ARBA" id="ARBA00004651"/>
    </source>
</evidence>
<dbReference type="InterPro" id="IPR025857">
    <property type="entry name" value="MacB_PCD"/>
</dbReference>
<dbReference type="AlphaFoldDB" id="A0A7V0N029"/>
<comment type="caution">
    <text evidence="10">The sequence shown here is derived from an EMBL/GenBank/DDBJ whole genome shotgun (WGS) entry which is preliminary data.</text>
</comment>
<dbReference type="InterPro" id="IPR003838">
    <property type="entry name" value="ABC3_permease_C"/>
</dbReference>
<dbReference type="PANTHER" id="PTHR30572:SF4">
    <property type="entry name" value="ABC TRANSPORTER PERMEASE YTRF"/>
    <property type="match status" value="1"/>
</dbReference>
<organism evidence="10">
    <name type="scientific">Aerophobetes bacterium</name>
    <dbReference type="NCBI Taxonomy" id="2030807"/>
    <lineage>
        <taxon>Bacteria</taxon>
        <taxon>Candidatus Aerophobota</taxon>
    </lineage>
</organism>
<feature type="transmembrane region" description="Helical" evidence="7">
    <location>
        <begin position="329"/>
        <end position="358"/>
    </location>
</feature>
<evidence type="ECO:0000256" key="6">
    <source>
        <dbReference type="ARBA" id="ARBA00038076"/>
    </source>
</evidence>
<evidence type="ECO:0000256" key="5">
    <source>
        <dbReference type="ARBA" id="ARBA00023136"/>
    </source>
</evidence>
<feature type="transmembrane region" description="Helical" evidence="7">
    <location>
        <begin position="280"/>
        <end position="308"/>
    </location>
</feature>
<keyword evidence="3 7" id="KW-0812">Transmembrane</keyword>
<dbReference type="GO" id="GO:0005886">
    <property type="term" value="C:plasma membrane"/>
    <property type="evidence" value="ECO:0007669"/>
    <property type="project" value="UniProtKB-SubCell"/>
</dbReference>
<keyword evidence="4 7" id="KW-1133">Transmembrane helix</keyword>
<evidence type="ECO:0000256" key="2">
    <source>
        <dbReference type="ARBA" id="ARBA00022475"/>
    </source>
</evidence>
<evidence type="ECO:0000259" key="8">
    <source>
        <dbReference type="Pfam" id="PF02687"/>
    </source>
</evidence>
<accession>A0A7V0N029</accession>
<feature type="domain" description="MacB-like periplasmic core" evidence="9">
    <location>
        <begin position="21"/>
        <end position="250"/>
    </location>
</feature>
<name>A0A7V0N029_UNCAE</name>
<evidence type="ECO:0000256" key="7">
    <source>
        <dbReference type="SAM" id="Phobius"/>
    </source>
</evidence>
<dbReference type="InterPro" id="IPR050250">
    <property type="entry name" value="Macrolide_Exporter_MacB"/>
</dbReference>
<dbReference type="PANTHER" id="PTHR30572">
    <property type="entry name" value="MEMBRANE COMPONENT OF TRANSPORTER-RELATED"/>
    <property type="match status" value="1"/>
</dbReference>
<reference evidence="10" key="1">
    <citation type="journal article" date="2020" name="mSystems">
        <title>Genome- and Community-Level Interaction Insights into Carbon Utilization and Element Cycling Functions of Hydrothermarchaeota in Hydrothermal Sediment.</title>
        <authorList>
            <person name="Zhou Z."/>
            <person name="Liu Y."/>
            <person name="Xu W."/>
            <person name="Pan J."/>
            <person name="Luo Z.H."/>
            <person name="Li M."/>
        </authorList>
    </citation>
    <scope>NUCLEOTIDE SEQUENCE [LARGE SCALE GENOMIC DNA]</scope>
    <source>
        <strain evidence="10">HyVt-219</strain>
    </source>
</reference>
<sequence>MDIRETFRSALDGLSANKMRSLLSILGIVIGIAAVVAIVAITQGSQKRILEDIRSLGVNLITVSPGTIKGTAGRRFQERTNIFTKKDGEIILKKAPAVAKVVPVVRRNLLLKYKDKNTQITVYGVTPPYEDVLNFYVQNGRFITEEDLDTFSTVIVLGQQVAEDLFGNENPVGKEIIVNPPNNPLKRHKFKVVGVMESKGQVMFLNFDNQAFIPLTTAQKRILNTNYVDSFYIQAKDEKSMDDALAQIDAILYLKFQDDSKYTVLSQEEILSTVQNITGVFTIMLAGIAAVSLLVGGIGIMNIMLVSVTERTREIGIRMAVGAKRIDILLQFLWESILLCLIGGAVGVAAGVIGSKLITSIGLRIIPMGPASASPEVVISPGTILLAFGFASAVGLFFGVYPASKASKMDPVQALMYE</sequence>
<dbReference type="Pfam" id="PF02687">
    <property type="entry name" value="FtsX"/>
    <property type="match status" value="1"/>
</dbReference>
<feature type="transmembrane region" description="Helical" evidence="7">
    <location>
        <begin position="21"/>
        <end position="41"/>
    </location>
</feature>
<dbReference type="Proteomes" id="UP000885660">
    <property type="component" value="Unassembled WGS sequence"/>
</dbReference>
<gene>
    <name evidence="10" type="ORF">ENG47_03785</name>
</gene>
<evidence type="ECO:0000256" key="3">
    <source>
        <dbReference type="ARBA" id="ARBA00022692"/>
    </source>
</evidence>
<evidence type="ECO:0000256" key="4">
    <source>
        <dbReference type="ARBA" id="ARBA00022989"/>
    </source>
</evidence>
<keyword evidence="2" id="KW-1003">Cell membrane</keyword>
<comment type="similarity">
    <text evidence="6">Belongs to the ABC-4 integral membrane protein family.</text>
</comment>
<dbReference type="EMBL" id="DRBC01000225">
    <property type="protein sequence ID" value="HDN84861.1"/>
    <property type="molecule type" value="Genomic_DNA"/>
</dbReference>
<dbReference type="GO" id="GO:0022857">
    <property type="term" value="F:transmembrane transporter activity"/>
    <property type="evidence" value="ECO:0007669"/>
    <property type="project" value="TreeGrafter"/>
</dbReference>
<feature type="transmembrane region" description="Helical" evidence="7">
    <location>
        <begin position="378"/>
        <end position="401"/>
    </location>
</feature>
<protein>
    <submittedName>
        <fullName evidence="10">FtsX-like permease family protein</fullName>
    </submittedName>
</protein>
<feature type="domain" description="ABC3 transporter permease C-terminal" evidence="8">
    <location>
        <begin position="288"/>
        <end position="411"/>
    </location>
</feature>
<keyword evidence="5 7" id="KW-0472">Membrane</keyword>
<dbReference type="Pfam" id="PF12704">
    <property type="entry name" value="MacB_PCD"/>
    <property type="match status" value="1"/>
</dbReference>
<proteinExistence type="inferred from homology"/>
<comment type="subcellular location">
    <subcellularLocation>
        <location evidence="1">Cell membrane</location>
        <topology evidence="1">Multi-pass membrane protein</topology>
    </subcellularLocation>
</comment>